<dbReference type="Proteomes" id="UP000006514">
    <property type="component" value="Unassembled WGS sequence"/>
</dbReference>
<accession>J0D2B9</accession>
<organism evidence="1 2">
    <name type="scientific">Auricularia subglabra (strain TFB-10046 / SS5)</name>
    <name type="common">White-rot fungus</name>
    <name type="synonym">Auricularia delicata (strain TFB10046)</name>
    <dbReference type="NCBI Taxonomy" id="717982"/>
    <lineage>
        <taxon>Eukaryota</taxon>
        <taxon>Fungi</taxon>
        <taxon>Dikarya</taxon>
        <taxon>Basidiomycota</taxon>
        <taxon>Agaricomycotina</taxon>
        <taxon>Agaricomycetes</taxon>
        <taxon>Auriculariales</taxon>
        <taxon>Auriculariaceae</taxon>
        <taxon>Auricularia</taxon>
    </lineage>
</organism>
<name>J0D2B9_AURST</name>
<sequence length="58" mass="6746">MWLAAAAFELVIFMMTVIKGVRHFRQPRSSLISLIYRDGMLYFVSIFGLRSPHILHAH</sequence>
<gene>
    <name evidence="1" type="ORF">AURDEDRAFT_178141</name>
</gene>
<evidence type="ECO:0000313" key="2">
    <source>
        <dbReference type="Proteomes" id="UP000006514"/>
    </source>
</evidence>
<evidence type="ECO:0000313" key="1">
    <source>
        <dbReference type="EMBL" id="EJD32762.1"/>
    </source>
</evidence>
<dbReference type="AlphaFoldDB" id="J0D2B9"/>
<keyword evidence="2" id="KW-1185">Reference proteome</keyword>
<dbReference type="OrthoDB" id="3350812at2759"/>
<reference evidence="2" key="1">
    <citation type="journal article" date="2012" name="Science">
        <title>The Paleozoic origin of enzymatic lignin decomposition reconstructed from 31 fungal genomes.</title>
        <authorList>
            <person name="Floudas D."/>
            <person name="Binder M."/>
            <person name="Riley R."/>
            <person name="Barry K."/>
            <person name="Blanchette R.A."/>
            <person name="Henrissat B."/>
            <person name="Martinez A.T."/>
            <person name="Otillar R."/>
            <person name="Spatafora J.W."/>
            <person name="Yadav J.S."/>
            <person name="Aerts A."/>
            <person name="Benoit I."/>
            <person name="Boyd A."/>
            <person name="Carlson A."/>
            <person name="Copeland A."/>
            <person name="Coutinho P.M."/>
            <person name="de Vries R.P."/>
            <person name="Ferreira P."/>
            <person name="Findley K."/>
            <person name="Foster B."/>
            <person name="Gaskell J."/>
            <person name="Glotzer D."/>
            <person name="Gorecki P."/>
            <person name="Heitman J."/>
            <person name="Hesse C."/>
            <person name="Hori C."/>
            <person name="Igarashi K."/>
            <person name="Jurgens J.A."/>
            <person name="Kallen N."/>
            <person name="Kersten P."/>
            <person name="Kohler A."/>
            <person name="Kuees U."/>
            <person name="Kumar T.K.A."/>
            <person name="Kuo A."/>
            <person name="LaButti K."/>
            <person name="Larrondo L.F."/>
            <person name="Lindquist E."/>
            <person name="Ling A."/>
            <person name="Lombard V."/>
            <person name="Lucas S."/>
            <person name="Lundell T."/>
            <person name="Martin R."/>
            <person name="McLaughlin D.J."/>
            <person name="Morgenstern I."/>
            <person name="Morin E."/>
            <person name="Murat C."/>
            <person name="Nagy L.G."/>
            <person name="Nolan M."/>
            <person name="Ohm R.A."/>
            <person name="Patyshakuliyeva A."/>
            <person name="Rokas A."/>
            <person name="Ruiz-Duenas F.J."/>
            <person name="Sabat G."/>
            <person name="Salamov A."/>
            <person name="Samejima M."/>
            <person name="Schmutz J."/>
            <person name="Slot J.C."/>
            <person name="St John F."/>
            <person name="Stenlid J."/>
            <person name="Sun H."/>
            <person name="Sun S."/>
            <person name="Syed K."/>
            <person name="Tsang A."/>
            <person name="Wiebenga A."/>
            <person name="Young D."/>
            <person name="Pisabarro A."/>
            <person name="Eastwood D.C."/>
            <person name="Martin F."/>
            <person name="Cullen D."/>
            <person name="Grigoriev I.V."/>
            <person name="Hibbett D.S."/>
        </authorList>
    </citation>
    <scope>NUCLEOTIDE SEQUENCE [LARGE SCALE GENOMIC DNA]</scope>
    <source>
        <strain evidence="2">TFB10046</strain>
    </source>
</reference>
<dbReference type="EMBL" id="JH688673">
    <property type="protein sequence ID" value="EJD32762.1"/>
    <property type="molecule type" value="Genomic_DNA"/>
</dbReference>
<protein>
    <submittedName>
        <fullName evidence="1">Uncharacterized protein</fullName>
    </submittedName>
</protein>
<proteinExistence type="predicted"/>
<dbReference type="KEGG" id="adl:AURDEDRAFT_178141"/>
<dbReference type="InParanoid" id="J0D2B9"/>